<accession>A0AAV6GR29</accession>
<feature type="domain" description="SPRY-associated" evidence="3">
    <location>
        <begin position="137"/>
        <end position="189"/>
    </location>
</feature>
<dbReference type="Proteomes" id="UP000823561">
    <property type="component" value="Chromosome 7"/>
</dbReference>
<dbReference type="PROSITE" id="PS51450">
    <property type="entry name" value="LRR"/>
    <property type="match status" value="1"/>
</dbReference>
<dbReference type="InterPro" id="IPR032675">
    <property type="entry name" value="LRR_dom_sf"/>
</dbReference>
<dbReference type="Gene3D" id="3.80.10.10">
    <property type="entry name" value="Ribonuclease Inhibitor"/>
    <property type="match status" value="1"/>
</dbReference>
<dbReference type="InterPro" id="IPR001611">
    <property type="entry name" value="Leu-rich_rpt"/>
</dbReference>
<keyword evidence="2" id="KW-0677">Repeat</keyword>
<protein>
    <recommendedName>
        <fullName evidence="3">SPRY-associated domain-containing protein</fullName>
    </recommendedName>
</protein>
<dbReference type="EMBL" id="JADWDJ010000007">
    <property type="protein sequence ID" value="KAG5277613.1"/>
    <property type="molecule type" value="Genomic_DNA"/>
</dbReference>
<dbReference type="InterPro" id="IPR051261">
    <property type="entry name" value="NLR"/>
</dbReference>
<dbReference type="SUPFAM" id="SSF49899">
    <property type="entry name" value="Concanavalin A-like lectins/glucanases"/>
    <property type="match status" value="1"/>
</dbReference>
<evidence type="ECO:0000259" key="3">
    <source>
        <dbReference type="SMART" id="SM00589"/>
    </source>
</evidence>
<dbReference type="InterPro" id="IPR043136">
    <property type="entry name" value="B30.2/SPRY_sf"/>
</dbReference>
<evidence type="ECO:0000256" key="2">
    <source>
        <dbReference type="ARBA" id="ARBA00022737"/>
    </source>
</evidence>
<dbReference type="Pfam" id="PF13516">
    <property type="entry name" value="LRR_6"/>
    <property type="match status" value="2"/>
</dbReference>
<keyword evidence="5" id="KW-1185">Reference proteome</keyword>
<reference evidence="4" key="1">
    <citation type="submission" date="2020-10" db="EMBL/GenBank/DDBJ databases">
        <title>Chromosome-scale genome assembly of the Allis shad, Alosa alosa.</title>
        <authorList>
            <person name="Margot Z."/>
            <person name="Christophe K."/>
            <person name="Cabau C."/>
            <person name="Louis A."/>
            <person name="Berthelot C."/>
            <person name="Parey E."/>
            <person name="Roest Crollius H."/>
            <person name="Montfort J."/>
            <person name="Robinson-Rechavi M."/>
            <person name="Bucao C."/>
            <person name="Bouchez O."/>
            <person name="Gislard M."/>
            <person name="Lluch J."/>
            <person name="Milhes M."/>
            <person name="Lampietro C."/>
            <person name="Lopez Roques C."/>
            <person name="Donnadieu C."/>
            <person name="Braasch I."/>
            <person name="Desvignes T."/>
            <person name="Postlethwait J."/>
            <person name="Bobe J."/>
            <person name="Guiguen Y."/>
        </authorList>
    </citation>
    <scope>NUCLEOTIDE SEQUENCE</scope>
    <source>
        <strain evidence="4">M-15738</strain>
        <tissue evidence="4">Blood</tissue>
    </source>
</reference>
<dbReference type="InterPro" id="IPR003879">
    <property type="entry name" value="Butyrophylin_SPRY"/>
</dbReference>
<sequence length="254" mass="28193">MHVLSCRLADCELTSTGCQTLALVLQSDNSHLKNLDLSNNDLTDSGVKELCAALGHRSCKLELLRLSGCLISQRGCDFIVSALTSNPDSLLTELDLSYTHPGDAGLQMLSTIPCGQMKVNAENSSESMLKRGLKKYACELTLDPDTAHIRLLLSEGNKKVMWESEKQSYPDHPDRFDVWPQVLSRQPLTGRCYWECISRVGVYLDREAGSLSFYRVSSDTLTHLHTFYTTLTDEHLYAGVGLWPGCTVSLCQIT</sequence>
<organism evidence="4 5">
    <name type="scientific">Alosa alosa</name>
    <name type="common">allis shad</name>
    <dbReference type="NCBI Taxonomy" id="278164"/>
    <lineage>
        <taxon>Eukaryota</taxon>
        <taxon>Metazoa</taxon>
        <taxon>Chordata</taxon>
        <taxon>Craniata</taxon>
        <taxon>Vertebrata</taxon>
        <taxon>Euteleostomi</taxon>
        <taxon>Actinopterygii</taxon>
        <taxon>Neopterygii</taxon>
        <taxon>Teleostei</taxon>
        <taxon>Clupei</taxon>
        <taxon>Clupeiformes</taxon>
        <taxon>Clupeoidei</taxon>
        <taxon>Clupeidae</taxon>
        <taxon>Alosa</taxon>
    </lineage>
</organism>
<dbReference type="InterPro" id="IPR006574">
    <property type="entry name" value="PRY"/>
</dbReference>
<dbReference type="AlphaFoldDB" id="A0AAV6GR29"/>
<proteinExistence type="predicted"/>
<dbReference type="SUPFAM" id="SSF52047">
    <property type="entry name" value="RNI-like"/>
    <property type="match status" value="1"/>
</dbReference>
<dbReference type="PANTHER" id="PTHR24106">
    <property type="entry name" value="NACHT, LRR AND CARD DOMAINS-CONTAINING"/>
    <property type="match status" value="1"/>
</dbReference>
<dbReference type="Gene3D" id="2.60.120.920">
    <property type="match status" value="2"/>
</dbReference>
<comment type="caution">
    <text evidence="4">The sequence shown here is derived from an EMBL/GenBank/DDBJ whole genome shotgun (WGS) entry which is preliminary data.</text>
</comment>
<keyword evidence="1" id="KW-0433">Leucine-rich repeat</keyword>
<gene>
    <name evidence="4" type="ORF">AALO_G00089410</name>
</gene>
<evidence type="ECO:0000313" key="4">
    <source>
        <dbReference type="EMBL" id="KAG5277613.1"/>
    </source>
</evidence>
<dbReference type="InterPro" id="IPR013320">
    <property type="entry name" value="ConA-like_dom_sf"/>
</dbReference>
<dbReference type="Pfam" id="PF13765">
    <property type="entry name" value="PRY"/>
    <property type="match status" value="1"/>
</dbReference>
<name>A0AAV6GR29_9TELE</name>
<dbReference type="SMART" id="SM00589">
    <property type="entry name" value="PRY"/>
    <property type="match status" value="1"/>
</dbReference>
<evidence type="ECO:0000256" key="1">
    <source>
        <dbReference type="ARBA" id="ARBA00022614"/>
    </source>
</evidence>
<evidence type="ECO:0000313" key="5">
    <source>
        <dbReference type="Proteomes" id="UP000823561"/>
    </source>
</evidence>
<dbReference type="PRINTS" id="PR01407">
    <property type="entry name" value="BUTYPHLNCDUF"/>
</dbReference>
<dbReference type="SMART" id="SM00368">
    <property type="entry name" value="LRR_RI"/>
    <property type="match status" value="4"/>
</dbReference>